<dbReference type="Gene3D" id="2.30.30.240">
    <property type="entry name" value="PRC-barrel domain"/>
    <property type="match status" value="1"/>
</dbReference>
<gene>
    <name evidence="4" type="ORF">PP769_11655</name>
</gene>
<accession>A0AA96G916</accession>
<feature type="region of interest" description="Disordered" evidence="1">
    <location>
        <begin position="244"/>
        <end position="266"/>
    </location>
</feature>
<dbReference type="AlphaFoldDB" id="A0AA96G916"/>
<name>A0AA96G916_9BACT</name>
<dbReference type="Proteomes" id="UP001302719">
    <property type="component" value="Chromosome"/>
</dbReference>
<dbReference type="PANTHER" id="PTHR36505">
    <property type="entry name" value="BLR1072 PROTEIN"/>
    <property type="match status" value="1"/>
</dbReference>
<organism evidence="4 5">
    <name type="scientific">Candidatus Nitrospira allomarina</name>
    <dbReference type="NCBI Taxonomy" id="3020900"/>
    <lineage>
        <taxon>Bacteria</taxon>
        <taxon>Pseudomonadati</taxon>
        <taxon>Nitrospirota</taxon>
        <taxon>Nitrospiria</taxon>
        <taxon>Nitrospirales</taxon>
        <taxon>Nitrospiraceae</taxon>
        <taxon>Nitrospira</taxon>
    </lineage>
</organism>
<evidence type="ECO:0000313" key="5">
    <source>
        <dbReference type="Proteomes" id="UP001302719"/>
    </source>
</evidence>
<dbReference type="InterPro" id="IPR027275">
    <property type="entry name" value="PRC-brl_dom"/>
</dbReference>
<dbReference type="RefSeq" id="WP_312640232.1">
    <property type="nucleotide sequence ID" value="NZ_CP116967.1"/>
</dbReference>
<feature type="compositionally biased region" description="Basic and acidic residues" evidence="1">
    <location>
        <begin position="244"/>
        <end position="257"/>
    </location>
</feature>
<evidence type="ECO:0000259" key="2">
    <source>
        <dbReference type="Pfam" id="PF05239"/>
    </source>
</evidence>
<keyword evidence="5" id="KW-1185">Reference proteome</keyword>
<sequence length="266" mass="28578">MMNTRRKNSGTLGMALAFALIGGGMSLALSESGQPSRELLLNANTLIGNTVIDKAGKELGTVKDLLIDQTTGQISYIVLSYGGTFGGTLGIGAENYSIPWAEVKLTKQDDKMLVQVAEAPIGEKRTTKDHAAMRREQASTVQSKDFNPATVETVEGTVENVDHDMFEPGVTTTDSLIVVDVKTPSGKERVRIAPDNYLKEQGIEIKEGDKVEVTGSRIMRDGESLVIASKVTLKENGKVLAVRKDDGTPKWNKEGGIHSKTSSGNK</sequence>
<dbReference type="PANTHER" id="PTHR36505:SF1">
    <property type="entry name" value="BLR1072 PROTEIN"/>
    <property type="match status" value="1"/>
</dbReference>
<dbReference type="InterPro" id="IPR058837">
    <property type="entry name" value="MamS_MamX_dom"/>
</dbReference>
<dbReference type="Pfam" id="PF26390">
    <property type="entry name" value="MamS_MamX"/>
    <property type="match status" value="1"/>
</dbReference>
<evidence type="ECO:0000256" key="1">
    <source>
        <dbReference type="SAM" id="MobiDB-lite"/>
    </source>
</evidence>
<evidence type="ECO:0000313" key="4">
    <source>
        <dbReference type="EMBL" id="WNM56632.1"/>
    </source>
</evidence>
<dbReference type="InterPro" id="IPR011033">
    <property type="entry name" value="PRC_barrel-like_sf"/>
</dbReference>
<dbReference type="SUPFAM" id="SSF50346">
    <property type="entry name" value="PRC-barrel domain"/>
    <property type="match status" value="1"/>
</dbReference>
<dbReference type="KEGG" id="nall:PP769_11655"/>
<evidence type="ECO:0000259" key="3">
    <source>
        <dbReference type="Pfam" id="PF26390"/>
    </source>
</evidence>
<dbReference type="EMBL" id="CP116967">
    <property type="protein sequence ID" value="WNM56632.1"/>
    <property type="molecule type" value="Genomic_DNA"/>
</dbReference>
<reference evidence="4 5" key="1">
    <citation type="submission" date="2023-01" db="EMBL/GenBank/DDBJ databases">
        <title>Cultivation and genomic characterization of new, ubiquitous marine nitrite-oxidizing bacteria from the Nitrospirales.</title>
        <authorList>
            <person name="Mueller A.J."/>
            <person name="Daebeler A."/>
            <person name="Herbold C.W."/>
            <person name="Kirkegaard R.H."/>
            <person name="Daims H."/>
        </authorList>
    </citation>
    <scope>NUCLEOTIDE SEQUENCE [LARGE SCALE GENOMIC DNA]</scope>
    <source>
        <strain evidence="4 5">VA</strain>
    </source>
</reference>
<feature type="domain" description="PRC-barrel" evidence="2">
    <location>
        <begin position="43"/>
        <end position="114"/>
    </location>
</feature>
<protein>
    <submittedName>
        <fullName evidence="4">PRC-barrel domain-containing protein</fullName>
    </submittedName>
</protein>
<proteinExistence type="predicted"/>
<feature type="domain" description="Magnetosome protein MamS/MamX" evidence="3">
    <location>
        <begin position="150"/>
        <end position="234"/>
    </location>
</feature>
<dbReference type="Pfam" id="PF05239">
    <property type="entry name" value="PRC"/>
    <property type="match status" value="1"/>
</dbReference>